<dbReference type="InterPro" id="IPR050627">
    <property type="entry name" value="Nitroreductase/BluB"/>
</dbReference>
<evidence type="ECO:0000259" key="4">
    <source>
        <dbReference type="Pfam" id="PF00881"/>
    </source>
</evidence>
<accession>A0A147KCD2</accession>
<dbReference type="Gene3D" id="3.40.109.10">
    <property type="entry name" value="NADH Oxidase"/>
    <property type="match status" value="1"/>
</dbReference>
<dbReference type="GO" id="GO:0016491">
    <property type="term" value="F:oxidoreductase activity"/>
    <property type="evidence" value="ECO:0007669"/>
    <property type="project" value="UniProtKB-KW"/>
</dbReference>
<keyword evidence="3" id="KW-0560">Oxidoreductase</keyword>
<dbReference type="Pfam" id="PF00881">
    <property type="entry name" value="Nitroreductase"/>
    <property type="match status" value="1"/>
</dbReference>
<sequence length="209" mass="24256">MLFGIGQDRETERIPVQELTRLSSSYYERMKKRRNIRDFSSEPVPAELIEKAISAIPTSSHYHFEWVSDDHRKQEIRNRAEAEEKKFYEERITEEWKDVLKPLGTNWQKEHITDAPHIIVPFKKRGSENDDISSFILTGIEVGVFLSAIHHGGLCSLTHTPSPMTFIRDCLERPKQEMPIVLLPIGYPKEDCVVPNIHKKPINEILVIL</sequence>
<dbReference type="InterPro" id="IPR000415">
    <property type="entry name" value="Nitroreductase-like"/>
</dbReference>
<feature type="domain" description="Nitroreductase" evidence="4">
    <location>
        <begin position="31"/>
        <end position="187"/>
    </location>
</feature>
<keyword evidence="6" id="KW-1185">Reference proteome</keyword>
<evidence type="ECO:0000313" key="5">
    <source>
        <dbReference type="EMBL" id="KUP09271.1"/>
    </source>
</evidence>
<organism evidence="5 6">
    <name type="scientific">Bacillus coahuilensis p1.1.43</name>
    <dbReference type="NCBI Taxonomy" id="1150625"/>
    <lineage>
        <taxon>Bacteria</taxon>
        <taxon>Bacillati</taxon>
        <taxon>Bacillota</taxon>
        <taxon>Bacilli</taxon>
        <taxon>Bacillales</taxon>
        <taxon>Bacillaceae</taxon>
        <taxon>Bacillus</taxon>
    </lineage>
</organism>
<proteinExistence type="predicted"/>
<keyword evidence="1" id="KW-0285">Flavoprotein</keyword>
<evidence type="ECO:0000256" key="3">
    <source>
        <dbReference type="ARBA" id="ARBA00023002"/>
    </source>
</evidence>
<dbReference type="InterPro" id="IPR029479">
    <property type="entry name" value="Nitroreductase"/>
</dbReference>
<gene>
    <name evidence="5" type="ORF">Q75_01065</name>
</gene>
<dbReference type="CDD" id="cd02144">
    <property type="entry name" value="iodotyrosine_dehalogenase"/>
    <property type="match status" value="1"/>
</dbReference>
<reference evidence="5 6" key="1">
    <citation type="journal article" date="2016" name="Front. Microbiol.">
        <title>Microevolution Analysis of Bacillus coahuilensis Unveils Differences in Phosphorus Acquisition Strategies and Their Regulation.</title>
        <authorList>
            <person name="Gomez-Lunar Z."/>
            <person name="Hernandez-Gonzalez I."/>
            <person name="Rodriguez-Torres M.D."/>
            <person name="Souza V."/>
            <person name="Olmedo-Alvarez G."/>
        </authorList>
    </citation>
    <scope>NUCLEOTIDE SEQUENCE [LARGE SCALE GENOMIC DNA]</scope>
    <source>
        <strain evidence="6">p1.1.43</strain>
    </source>
</reference>
<evidence type="ECO:0000256" key="2">
    <source>
        <dbReference type="ARBA" id="ARBA00022643"/>
    </source>
</evidence>
<dbReference type="STRING" id="1150625.Q75_01065"/>
<dbReference type="PANTHER" id="PTHR23026">
    <property type="entry name" value="NADPH NITROREDUCTASE"/>
    <property type="match status" value="1"/>
</dbReference>
<evidence type="ECO:0000313" key="6">
    <source>
        <dbReference type="Proteomes" id="UP000074108"/>
    </source>
</evidence>
<protein>
    <recommendedName>
        <fullName evidence="4">Nitroreductase domain-containing protein</fullName>
    </recommendedName>
</protein>
<dbReference type="EMBL" id="LDYG01000002">
    <property type="protein sequence ID" value="KUP09271.1"/>
    <property type="molecule type" value="Genomic_DNA"/>
</dbReference>
<dbReference type="Proteomes" id="UP000074108">
    <property type="component" value="Unassembled WGS sequence"/>
</dbReference>
<dbReference type="AlphaFoldDB" id="A0A147KCD2"/>
<dbReference type="PANTHER" id="PTHR23026:SF90">
    <property type="entry name" value="IODOTYROSINE DEIODINASE 1"/>
    <property type="match status" value="1"/>
</dbReference>
<keyword evidence="2" id="KW-0288">FMN</keyword>
<evidence type="ECO:0000256" key="1">
    <source>
        <dbReference type="ARBA" id="ARBA00022630"/>
    </source>
</evidence>
<comment type="caution">
    <text evidence="5">The sequence shown here is derived from an EMBL/GenBank/DDBJ whole genome shotgun (WGS) entry which is preliminary data.</text>
</comment>
<dbReference type="PATRIC" id="fig|1150625.3.peg.220"/>
<name>A0A147KCD2_9BACI</name>
<dbReference type="SUPFAM" id="SSF55469">
    <property type="entry name" value="FMN-dependent nitroreductase-like"/>
    <property type="match status" value="1"/>
</dbReference>